<organism evidence="1 2">
    <name type="scientific">Acaulospora colombiana</name>
    <dbReference type="NCBI Taxonomy" id="27376"/>
    <lineage>
        <taxon>Eukaryota</taxon>
        <taxon>Fungi</taxon>
        <taxon>Fungi incertae sedis</taxon>
        <taxon>Mucoromycota</taxon>
        <taxon>Glomeromycotina</taxon>
        <taxon>Glomeromycetes</taxon>
        <taxon>Diversisporales</taxon>
        <taxon>Acaulosporaceae</taxon>
        <taxon>Acaulospora</taxon>
    </lineage>
</organism>
<name>A0ACA9KEQ3_9GLOM</name>
<sequence length="544" mass="62586">MDVQQNNHSIPRPLTLDCFEEIIAYLIDDPGTLYSCLLVNRLWCRIAIPLLWSRPFEYHGFGKPAADIIQTYISCLPEGEKQILIDEGLLKLPPLHNPLFDYPKYLKSFESAHFTGAVLSWLSKRVKSWLSLIERQEEHDDTYLIQNVIGNLLFSRSRGLRDLEIVHFDEDDYSLISDIISFDDANKALSRLEKFQFEYSGWEDQGEKPSEIISELFNFMSQCTRNIQHICINIDIFDQDSGISEVTRSFARLIESQKYLKELVISKFWCPSAAPVLFKTLVSQANTLIYLEIRELHQDQFQSLLDILPALENLETLQFCNFSGDHDESLKVSTRVTGPINIKHLHYKAKKSQVDIVNFMESLLQMAGGNLRTLLLECVTSELVFLIGQNCPNLTHLSLSLTTQEIPDTIFSLLSTMNNLQHFSLYIYFSDCPFSTTEDLLRFSLSIPPSLLYFGFYLAITPDILEYLLKYCRAKFQVLAVYRPKVNDNNLIPVITNYALKYGSLRKLLIDLDVYHDESETVEEAKKVIPIVDKIIDTSYPFSG</sequence>
<protein>
    <submittedName>
        <fullName evidence="1">11106_t:CDS:1</fullName>
    </submittedName>
</protein>
<dbReference type="Proteomes" id="UP000789525">
    <property type="component" value="Unassembled WGS sequence"/>
</dbReference>
<gene>
    <name evidence="1" type="ORF">ACOLOM_LOCUS1477</name>
</gene>
<comment type="caution">
    <text evidence="1">The sequence shown here is derived from an EMBL/GenBank/DDBJ whole genome shotgun (WGS) entry which is preliminary data.</text>
</comment>
<evidence type="ECO:0000313" key="2">
    <source>
        <dbReference type="Proteomes" id="UP000789525"/>
    </source>
</evidence>
<dbReference type="EMBL" id="CAJVPT010001753">
    <property type="protein sequence ID" value="CAG8468309.1"/>
    <property type="molecule type" value="Genomic_DNA"/>
</dbReference>
<reference evidence="1" key="1">
    <citation type="submission" date="2021-06" db="EMBL/GenBank/DDBJ databases">
        <authorList>
            <person name="Kallberg Y."/>
            <person name="Tangrot J."/>
            <person name="Rosling A."/>
        </authorList>
    </citation>
    <scope>NUCLEOTIDE SEQUENCE</scope>
    <source>
        <strain evidence="1">CL356</strain>
    </source>
</reference>
<keyword evidence="2" id="KW-1185">Reference proteome</keyword>
<evidence type="ECO:0000313" key="1">
    <source>
        <dbReference type="EMBL" id="CAG8468309.1"/>
    </source>
</evidence>
<accession>A0ACA9KEQ3</accession>
<proteinExistence type="predicted"/>